<evidence type="ECO:0000256" key="2">
    <source>
        <dbReference type="ARBA" id="ARBA00023326"/>
    </source>
</evidence>
<evidence type="ECO:0000259" key="4">
    <source>
        <dbReference type="PROSITE" id="PS50022"/>
    </source>
</evidence>
<dbReference type="Gene3D" id="3.60.21.10">
    <property type="match status" value="1"/>
</dbReference>
<dbReference type="SUPFAM" id="SSF56300">
    <property type="entry name" value="Metallo-dependent phosphatases"/>
    <property type="match status" value="1"/>
</dbReference>
<evidence type="ECO:0000259" key="5">
    <source>
        <dbReference type="PROSITE" id="PS50853"/>
    </source>
</evidence>
<feature type="domain" description="Fibronectin type-III" evidence="5">
    <location>
        <begin position="179"/>
        <end position="264"/>
    </location>
</feature>
<dbReference type="Proteomes" id="UP001597483">
    <property type="component" value="Unassembled WGS sequence"/>
</dbReference>
<sequence>MSSSRVRSLARFALPAAAVVLLPAAVSPARDASAAAADVLLSQGKPVSTSTLETSTLGGENAVDGNLKTRWASAVSSDAQWLRVDLGQAVTVHRVKLNWEAAYAKKYRIEISDDGENFKSIATITNGDGKTDDLTGLSGHGRFLRFVGTERATKYGYSLWELQAYGTPDSSGDTQAPTAPSNLAAGEVGSNSAALTWAAATDNVGVSGYEVLRDGKSVATSTTTSYTDNGLSPDTDYTYTVRAKDAAGNTSPVSGPVKVHTKPGNAGTSFVLAAAGDIAEQCTASSSSCVHPKTAKLVQGMNPAAVITMGDNQYDAEDTGLTLQNFKDYYDKTWGKFKSITHPIPGNHETYDDNKPFEAYEQYFGKIATPNGKRYYSWEMGNWHFIALDSNGFVDDKDGGQLEDTDQMNWIKQDLAKNTKGCVAAYYHHPRWSSGDHGDQRGSKQLWDLFAQNKVDLVLNGHDHHYERFVPQNASGKADPAGPVEIIGGMGGANPYPVHSAHPTTAKLLKDTFGVLKLTMTDTTFSEQLIGLDGKVQDSSPTYTCHN</sequence>
<organism evidence="6 7">
    <name type="scientific">Amycolatopsis silviterrae</name>
    <dbReference type="NCBI Taxonomy" id="1656914"/>
    <lineage>
        <taxon>Bacteria</taxon>
        <taxon>Bacillati</taxon>
        <taxon>Actinomycetota</taxon>
        <taxon>Actinomycetes</taxon>
        <taxon>Pseudonocardiales</taxon>
        <taxon>Pseudonocardiaceae</taxon>
        <taxon>Amycolatopsis</taxon>
    </lineage>
</organism>
<dbReference type="Pfam" id="PF00754">
    <property type="entry name" value="F5_F8_type_C"/>
    <property type="match status" value="1"/>
</dbReference>
<reference evidence="7" key="1">
    <citation type="journal article" date="2019" name="Int. J. Syst. Evol. Microbiol.">
        <title>The Global Catalogue of Microorganisms (GCM) 10K type strain sequencing project: providing services to taxonomists for standard genome sequencing and annotation.</title>
        <authorList>
            <consortium name="The Broad Institute Genomics Platform"/>
            <consortium name="The Broad Institute Genome Sequencing Center for Infectious Disease"/>
            <person name="Wu L."/>
            <person name="Ma J."/>
        </authorList>
    </citation>
    <scope>NUCLEOTIDE SEQUENCE [LARGE SCALE GENOMIC DNA]</scope>
    <source>
        <strain evidence="7">CGMCC 4.7641</strain>
    </source>
</reference>
<dbReference type="PANTHER" id="PTHR45867">
    <property type="entry name" value="PURPLE ACID PHOSPHATASE"/>
    <property type="match status" value="1"/>
</dbReference>
<comment type="caution">
    <text evidence="6">The sequence shown here is derived from an EMBL/GenBank/DDBJ whole genome shotgun (WGS) entry which is preliminary data.</text>
</comment>
<evidence type="ECO:0000256" key="3">
    <source>
        <dbReference type="SAM" id="SignalP"/>
    </source>
</evidence>
<keyword evidence="1" id="KW-0326">Glycosidase</keyword>
<dbReference type="Pfam" id="PF00149">
    <property type="entry name" value="Metallophos"/>
    <property type="match status" value="1"/>
</dbReference>
<keyword evidence="2" id="KW-0119">Carbohydrate metabolism</keyword>
<dbReference type="Pfam" id="PF00041">
    <property type="entry name" value="fn3"/>
    <property type="match status" value="1"/>
</dbReference>
<gene>
    <name evidence="6" type="ORF">ACFSVL_19630</name>
</gene>
<dbReference type="InterPro" id="IPR004843">
    <property type="entry name" value="Calcineurin-like_PHP"/>
</dbReference>
<dbReference type="RefSeq" id="WP_378306131.1">
    <property type="nucleotide sequence ID" value="NZ_JBHUKS010000014.1"/>
</dbReference>
<keyword evidence="3" id="KW-0732">Signal</keyword>
<feature type="signal peptide" evidence="3">
    <location>
        <begin position="1"/>
        <end position="18"/>
    </location>
</feature>
<feature type="domain" description="F5/8 type C" evidence="4">
    <location>
        <begin position="29"/>
        <end position="167"/>
    </location>
</feature>
<keyword evidence="1" id="KW-0378">Hydrolase</keyword>
<name>A0ABW5H900_9PSEU</name>
<dbReference type="SUPFAM" id="SSF49265">
    <property type="entry name" value="Fibronectin type III"/>
    <property type="match status" value="1"/>
</dbReference>
<accession>A0ABW5H900</accession>
<dbReference type="Gene3D" id="2.60.40.10">
    <property type="entry name" value="Immunoglobulins"/>
    <property type="match status" value="1"/>
</dbReference>
<dbReference type="InterPro" id="IPR008979">
    <property type="entry name" value="Galactose-bd-like_sf"/>
</dbReference>
<evidence type="ECO:0000256" key="1">
    <source>
        <dbReference type="ARBA" id="ARBA00023295"/>
    </source>
</evidence>
<dbReference type="EMBL" id="JBHUKS010000014">
    <property type="protein sequence ID" value="MFD2469604.1"/>
    <property type="molecule type" value="Genomic_DNA"/>
</dbReference>
<dbReference type="CDD" id="cd00063">
    <property type="entry name" value="FN3"/>
    <property type="match status" value="1"/>
</dbReference>
<keyword evidence="2" id="KW-0624">Polysaccharide degradation</keyword>
<dbReference type="PROSITE" id="PS50853">
    <property type="entry name" value="FN3"/>
    <property type="match status" value="1"/>
</dbReference>
<evidence type="ECO:0000313" key="6">
    <source>
        <dbReference type="EMBL" id="MFD2469604.1"/>
    </source>
</evidence>
<dbReference type="InterPro" id="IPR000421">
    <property type="entry name" value="FA58C"/>
</dbReference>
<evidence type="ECO:0000313" key="7">
    <source>
        <dbReference type="Proteomes" id="UP001597483"/>
    </source>
</evidence>
<proteinExistence type="predicted"/>
<dbReference type="SUPFAM" id="SSF49785">
    <property type="entry name" value="Galactose-binding domain-like"/>
    <property type="match status" value="1"/>
</dbReference>
<dbReference type="InterPro" id="IPR036116">
    <property type="entry name" value="FN3_sf"/>
</dbReference>
<protein>
    <submittedName>
        <fullName evidence="6">Discoidin domain-containing protein</fullName>
    </submittedName>
</protein>
<dbReference type="InterPro" id="IPR013783">
    <property type="entry name" value="Ig-like_fold"/>
</dbReference>
<dbReference type="PANTHER" id="PTHR45867:SF3">
    <property type="entry name" value="ACID PHOSPHATASE TYPE 7"/>
    <property type="match status" value="1"/>
</dbReference>
<dbReference type="InterPro" id="IPR029052">
    <property type="entry name" value="Metallo-depent_PP-like"/>
</dbReference>
<dbReference type="Gene3D" id="2.60.120.260">
    <property type="entry name" value="Galactose-binding domain-like"/>
    <property type="match status" value="1"/>
</dbReference>
<feature type="chain" id="PRO_5046637070" evidence="3">
    <location>
        <begin position="19"/>
        <end position="547"/>
    </location>
</feature>
<dbReference type="InterPro" id="IPR003961">
    <property type="entry name" value="FN3_dom"/>
</dbReference>
<dbReference type="SMART" id="SM00060">
    <property type="entry name" value="FN3"/>
    <property type="match status" value="1"/>
</dbReference>
<dbReference type="PROSITE" id="PS50022">
    <property type="entry name" value="FA58C_3"/>
    <property type="match status" value="1"/>
</dbReference>
<keyword evidence="7" id="KW-1185">Reference proteome</keyword>